<evidence type="ECO:0000313" key="11">
    <source>
        <dbReference type="EMBL" id="ACV22061.1"/>
    </source>
</evidence>
<dbReference type="PANTHER" id="PTHR34388">
    <property type="entry name" value="DNA POLYMERASE III SUBUNIT DELTA"/>
    <property type="match status" value="1"/>
</dbReference>
<evidence type="ECO:0000256" key="5">
    <source>
        <dbReference type="ARBA" id="ARBA00022705"/>
    </source>
</evidence>
<proteinExistence type="inferred from homology"/>
<name>C7N576_SLAHD</name>
<evidence type="ECO:0000256" key="1">
    <source>
        <dbReference type="ARBA" id="ARBA00012417"/>
    </source>
</evidence>
<dbReference type="SUPFAM" id="SSF52540">
    <property type="entry name" value="P-loop containing nucleoside triphosphate hydrolases"/>
    <property type="match status" value="1"/>
</dbReference>
<evidence type="ECO:0000256" key="8">
    <source>
        <dbReference type="ARBA" id="ARBA00049244"/>
    </source>
</evidence>
<keyword evidence="12" id="KW-1185">Reference proteome</keyword>
<evidence type="ECO:0000256" key="4">
    <source>
        <dbReference type="ARBA" id="ARBA00022695"/>
    </source>
</evidence>
<dbReference type="RefSeq" id="WP_012798165.1">
    <property type="nucleotide sequence ID" value="NC_013165.1"/>
</dbReference>
<comment type="catalytic activity">
    <reaction evidence="8">
        <text>DNA(n) + a 2'-deoxyribonucleoside 5'-triphosphate = DNA(n+1) + diphosphate</text>
        <dbReference type="Rhea" id="RHEA:22508"/>
        <dbReference type="Rhea" id="RHEA-COMP:17339"/>
        <dbReference type="Rhea" id="RHEA-COMP:17340"/>
        <dbReference type="ChEBI" id="CHEBI:33019"/>
        <dbReference type="ChEBI" id="CHEBI:61560"/>
        <dbReference type="ChEBI" id="CHEBI:173112"/>
        <dbReference type="EC" id="2.7.7.7"/>
    </reaction>
</comment>
<organism evidence="11 12">
    <name type="scientific">Slackia heliotrinireducens (strain ATCC 29202 / DSM 20476 / NCTC 11029 / RHS 1)</name>
    <name type="common">Peptococcus heliotrinreducens</name>
    <dbReference type="NCBI Taxonomy" id="471855"/>
    <lineage>
        <taxon>Bacteria</taxon>
        <taxon>Bacillati</taxon>
        <taxon>Actinomycetota</taxon>
        <taxon>Coriobacteriia</taxon>
        <taxon>Eggerthellales</taxon>
        <taxon>Eggerthellaceae</taxon>
        <taxon>Slackia</taxon>
    </lineage>
</organism>
<dbReference type="Proteomes" id="UP000002026">
    <property type="component" value="Chromosome"/>
</dbReference>
<dbReference type="STRING" id="471855.Shel_10260"/>
<keyword evidence="5" id="KW-0235">DNA replication</keyword>
<dbReference type="InterPro" id="IPR008921">
    <property type="entry name" value="DNA_pol3_clamp-load_cplx_C"/>
</dbReference>
<keyword evidence="3" id="KW-0808">Transferase</keyword>
<evidence type="ECO:0000256" key="7">
    <source>
        <dbReference type="ARBA" id="ARBA00034754"/>
    </source>
</evidence>
<evidence type="ECO:0000259" key="9">
    <source>
        <dbReference type="Pfam" id="PF06144"/>
    </source>
</evidence>
<evidence type="ECO:0000256" key="3">
    <source>
        <dbReference type="ARBA" id="ARBA00022679"/>
    </source>
</evidence>
<keyword evidence="4" id="KW-0548">Nucleotidyltransferase</keyword>
<dbReference type="Pfam" id="PF21694">
    <property type="entry name" value="DNA_pol3_delta_C"/>
    <property type="match status" value="1"/>
</dbReference>
<accession>C7N576</accession>
<evidence type="ECO:0000313" key="12">
    <source>
        <dbReference type="Proteomes" id="UP000002026"/>
    </source>
</evidence>
<dbReference type="GO" id="GO:0003677">
    <property type="term" value="F:DNA binding"/>
    <property type="evidence" value="ECO:0007669"/>
    <property type="project" value="InterPro"/>
</dbReference>
<dbReference type="GO" id="GO:0006261">
    <property type="term" value="P:DNA-templated DNA replication"/>
    <property type="evidence" value="ECO:0007669"/>
    <property type="project" value="TreeGrafter"/>
</dbReference>
<dbReference type="KEGG" id="shi:Shel_10260"/>
<feature type="domain" description="DNA polymerase III delta subunit-like C-terminal" evidence="10">
    <location>
        <begin position="206"/>
        <end position="316"/>
    </location>
</feature>
<reference evidence="11 12" key="1">
    <citation type="journal article" date="2009" name="Stand. Genomic Sci.">
        <title>Complete genome sequence of Slackia heliotrinireducens type strain (RHS 1).</title>
        <authorList>
            <person name="Pukall R."/>
            <person name="Lapidus A."/>
            <person name="Nolan M."/>
            <person name="Copeland A."/>
            <person name="Glavina Del Rio T."/>
            <person name="Lucas S."/>
            <person name="Chen F."/>
            <person name="Tice H."/>
            <person name="Cheng J.F."/>
            <person name="Chertkov O."/>
            <person name="Bruce D."/>
            <person name="Goodwin L."/>
            <person name="Kuske C."/>
            <person name="Brettin T."/>
            <person name="Detter J.C."/>
            <person name="Han C."/>
            <person name="Pitluck S."/>
            <person name="Pati A."/>
            <person name="Mavrommatis K."/>
            <person name="Ivanova N."/>
            <person name="Ovchinnikova G."/>
            <person name="Chen A."/>
            <person name="Palaniappan K."/>
            <person name="Schneider S."/>
            <person name="Rohde M."/>
            <person name="Chain P."/>
            <person name="D'haeseleer P."/>
            <person name="Goker M."/>
            <person name="Bristow J."/>
            <person name="Eisen J.A."/>
            <person name="Markowitz V."/>
            <person name="Kyrpides N.C."/>
            <person name="Klenk H.P."/>
            <person name="Hugenholtz P."/>
        </authorList>
    </citation>
    <scope>NUCLEOTIDE SEQUENCE [LARGE SCALE GENOMIC DNA]</scope>
    <source>
        <strain evidence="12">ATCC 29202 / DSM 20476 / NCTC 11029 / RHS 1</strain>
    </source>
</reference>
<dbReference type="Gene3D" id="3.40.50.300">
    <property type="entry name" value="P-loop containing nucleotide triphosphate hydrolases"/>
    <property type="match status" value="1"/>
</dbReference>
<feature type="domain" description="DNA polymerase III delta N-terminal" evidence="9">
    <location>
        <begin position="11"/>
        <end position="119"/>
    </location>
</feature>
<dbReference type="Pfam" id="PF06144">
    <property type="entry name" value="DNA_pol3_delta"/>
    <property type="match status" value="1"/>
</dbReference>
<dbReference type="EMBL" id="CP001684">
    <property type="protein sequence ID" value="ACV22061.1"/>
    <property type="molecule type" value="Genomic_DNA"/>
</dbReference>
<evidence type="ECO:0000256" key="6">
    <source>
        <dbReference type="ARBA" id="ARBA00022932"/>
    </source>
</evidence>
<dbReference type="InterPro" id="IPR005790">
    <property type="entry name" value="DNA_polIII_delta"/>
</dbReference>
<dbReference type="Gene3D" id="1.10.8.60">
    <property type="match status" value="1"/>
</dbReference>
<dbReference type="InterPro" id="IPR027417">
    <property type="entry name" value="P-loop_NTPase"/>
</dbReference>
<comment type="similarity">
    <text evidence="7">Belongs to the DNA polymerase HolA subunit family.</text>
</comment>
<dbReference type="InterPro" id="IPR048466">
    <property type="entry name" value="DNA_pol3_delta-like_C"/>
</dbReference>
<dbReference type="EC" id="2.7.7.7" evidence="1"/>
<protein>
    <recommendedName>
        <fullName evidence="2">DNA polymerase III subunit delta</fullName>
        <ecNumber evidence="1">2.7.7.7</ecNumber>
    </recommendedName>
</protein>
<dbReference type="Gene3D" id="1.20.272.10">
    <property type="match status" value="1"/>
</dbReference>
<dbReference type="eggNOG" id="COG1466">
    <property type="taxonomic scope" value="Bacteria"/>
</dbReference>
<dbReference type="GO" id="GO:0003887">
    <property type="term" value="F:DNA-directed DNA polymerase activity"/>
    <property type="evidence" value="ECO:0007669"/>
    <property type="project" value="UniProtKB-KW"/>
</dbReference>
<dbReference type="NCBIfam" id="TIGR01128">
    <property type="entry name" value="holA"/>
    <property type="match status" value="1"/>
</dbReference>
<gene>
    <name evidence="11" type="ordered locus">Shel_10260</name>
</gene>
<dbReference type="AlphaFoldDB" id="C7N576"/>
<dbReference type="GO" id="GO:0009360">
    <property type="term" value="C:DNA polymerase III complex"/>
    <property type="evidence" value="ECO:0007669"/>
    <property type="project" value="InterPro"/>
</dbReference>
<evidence type="ECO:0000259" key="10">
    <source>
        <dbReference type="Pfam" id="PF21694"/>
    </source>
</evidence>
<evidence type="ECO:0000256" key="2">
    <source>
        <dbReference type="ARBA" id="ARBA00017703"/>
    </source>
</evidence>
<dbReference type="SUPFAM" id="SSF48019">
    <property type="entry name" value="post-AAA+ oligomerization domain-like"/>
    <property type="match status" value="1"/>
</dbReference>
<dbReference type="HOGENOM" id="CLU_044694_2_1_11"/>
<dbReference type="PANTHER" id="PTHR34388:SF1">
    <property type="entry name" value="DNA POLYMERASE III SUBUNIT DELTA"/>
    <property type="match status" value="1"/>
</dbReference>
<sequence>MAESQGLLPAYLIVGEDELKRNTVLKRLRSRVAALGDIDFNSDYFEGPNVTGEDVVTSCNTVPFASDVRLVVVKSGEGLKKAAATAIADYLKEPCTTTVLAVVATKMAKNTALYKAMAKVGRQAVIDCSPMTKKELPDKVRGMALTHGFGMNLDAASRLVDLVGENTVRIDAELQKIALAHTGKQPVGVSEVEALVARTAEAKPWDFSDAFGARNVNQMLAVWNRLDSGSVFVLLGRCVTVLRELLTCKALAKRGQTSQQALAAALGNVPTWKVRNHQAWARQWTAEELRHALSAARDCERAMKSGSNPEDAFLKWVLETARRRPAR</sequence>
<keyword evidence="6" id="KW-0239">DNA-directed DNA polymerase</keyword>
<dbReference type="InterPro" id="IPR010372">
    <property type="entry name" value="DNA_pol3_delta_N"/>
</dbReference>